<dbReference type="FunFam" id="3.30.559.30:FF:000001">
    <property type="entry name" value="Non-ribosomal peptide synthetase"/>
    <property type="match status" value="1"/>
</dbReference>
<dbReference type="Gene3D" id="3.30.559.10">
    <property type="entry name" value="Chloramphenicol acetyltransferase-like domain"/>
    <property type="match status" value="1"/>
</dbReference>
<dbReference type="InterPro" id="IPR000873">
    <property type="entry name" value="AMP-dep_synth/lig_dom"/>
</dbReference>
<proteinExistence type="predicted"/>
<name>A0A7V1PUL4_CALAY</name>
<dbReference type="PANTHER" id="PTHR45527">
    <property type="entry name" value="NONRIBOSOMAL PEPTIDE SYNTHETASE"/>
    <property type="match status" value="1"/>
</dbReference>
<dbReference type="Pfam" id="PF00501">
    <property type="entry name" value="AMP-binding"/>
    <property type="match status" value="1"/>
</dbReference>
<feature type="domain" description="Condensation" evidence="4">
    <location>
        <begin position="17"/>
        <end position="466"/>
    </location>
</feature>
<evidence type="ECO:0000259" key="4">
    <source>
        <dbReference type="Pfam" id="PF00668"/>
    </source>
</evidence>
<feature type="domain" description="AMP-dependent synthetase/ligase" evidence="3">
    <location>
        <begin position="488"/>
        <end position="694"/>
    </location>
</feature>
<dbReference type="Pfam" id="PF00668">
    <property type="entry name" value="Condensation"/>
    <property type="match status" value="1"/>
</dbReference>
<evidence type="ECO:0000256" key="2">
    <source>
        <dbReference type="ARBA" id="ARBA00022553"/>
    </source>
</evidence>
<dbReference type="Proteomes" id="UP000886005">
    <property type="component" value="Unassembled WGS sequence"/>
</dbReference>
<feature type="non-terminal residue" evidence="5">
    <location>
        <position position="694"/>
    </location>
</feature>
<reference evidence="5" key="1">
    <citation type="journal article" date="2020" name="mSystems">
        <title>Genome- and Community-Level Interaction Insights into Carbon Utilization and Element Cycling Functions of Hydrothermarchaeota in Hydrothermal Sediment.</title>
        <authorList>
            <person name="Zhou Z."/>
            <person name="Liu Y."/>
            <person name="Xu W."/>
            <person name="Pan J."/>
            <person name="Luo Z.H."/>
            <person name="Li M."/>
        </authorList>
    </citation>
    <scope>NUCLEOTIDE SEQUENCE [LARGE SCALE GENOMIC DNA]</scope>
    <source>
        <strain evidence="5">HyVt-456</strain>
    </source>
</reference>
<dbReference type="PROSITE" id="PS00455">
    <property type="entry name" value="AMP_BINDING"/>
    <property type="match status" value="1"/>
</dbReference>
<keyword evidence="1" id="KW-0596">Phosphopantetheine</keyword>
<dbReference type="AlphaFoldDB" id="A0A7V1PUL4"/>
<sequence length="694" mass="78884">MTDKNQNEMAEQELYIFPTSFAQQRLWFLDQFEPGSPFYNIPTAVRIKGTLDIAALQDTIDEIVYRHESLRTTFDKENNEPVQVIHPDMECPLEIIDLRSLEKEEREAEGQRLALNEARTPFDLQKGPLFRSRLIRLQDDEAIMLVTMHHIISDGWSIGVFMREVALIYDAFTRDQDVPLPELPIQYADFSKWQRDWLQGEVLEKQLNYWKETLGPVTPVLELPTDKPRPAIQSSRGANFHHRIPRELYEQIIALSRREGVTPFMSLLAVFNILLYRYSGQEDICVGTPIANRTQSETEGLIGFFVNTLVLRTDLSGNPTFSELLQRTRKRTLESYAHQDVPFEMLVEVLQPERSMSHSPLFQVMFILQNATGGAMGADNTAAVSSIQMEQIEVDAGTATFDITVSLADQTRGLLASVEYCTDLFEQETIERFIRQYENLLAAVAAHPQSRISDLSVLSEQERHLILKEWNRSAVHYNWQRCMHHLVEEQVRRQPAAVAVAIDGAHITYEQLNRRANQLARHLRSLGVGAEVPVGISLEKSPDLMVAVLAVLKAGGGYVPMDPDYPPERLAYMIEDSATPVLITHGSLVERLPQSAAKFICLDREQETLEQYEADNPDVPLNPQNMAYMIYTSGTTGQAKGTVISHQSWVNSYYAWEEAYELKTRCRSHLQMANFSFDVFAGDTIRALCSGGKL</sequence>
<evidence type="ECO:0000259" key="3">
    <source>
        <dbReference type="Pfam" id="PF00501"/>
    </source>
</evidence>
<dbReference type="GO" id="GO:0044550">
    <property type="term" value="P:secondary metabolite biosynthetic process"/>
    <property type="evidence" value="ECO:0007669"/>
    <property type="project" value="TreeGrafter"/>
</dbReference>
<dbReference type="PANTHER" id="PTHR45527:SF1">
    <property type="entry name" value="FATTY ACID SYNTHASE"/>
    <property type="match status" value="1"/>
</dbReference>
<evidence type="ECO:0000256" key="1">
    <source>
        <dbReference type="ARBA" id="ARBA00022450"/>
    </source>
</evidence>
<protein>
    <submittedName>
        <fullName evidence="5">Non-ribosomal peptide synthetase</fullName>
    </submittedName>
</protein>
<comment type="caution">
    <text evidence="5">The sequence shown here is derived from an EMBL/GenBank/DDBJ whole genome shotgun (WGS) entry which is preliminary data.</text>
</comment>
<dbReference type="FunFam" id="3.40.50.980:FF:000001">
    <property type="entry name" value="Non-ribosomal peptide synthetase"/>
    <property type="match status" value="1"/>
</dbReference>
<dbReference type="GO" id="GO:0005829">
    <property type="term" value="C:cytosol"/>
    <property type="evidence" value="ECO:0007669"/>
    <property type="project" value="TreeGrafter"/>
</dbReference>
<dbReference type="EMBL" id="DRLD01000127">
    <property type="protein sequence ID" value="HED09976.1"/>
    <property type="molecule type" value="Genomic_DNA"/>
</dbReference>
<dbReference type="InterPro" id="IPR042099">
    <property type="entry name" value="ANL_N_sf"/>
</dbReference>
<dbReference type="Gene3D" id="3.30.559.30">
    <property type="entry name" value="Nonribosomal peptide synthetase, condensation domain"/>
    <property type="match status" value="1"/>
</dbReference>
<organism evidence="5">
    <name type="scientific">Caldithrix abyssi</name>
    <dbReference type="NCBI Taxonomy" id="187145"/>
    <lineage>
        <taxon>Bacteria</taxon>
        <taxon>Pseudomonadati</taxon>
        <taxon>Calditrichota</taxon>
        <taxon>Calditrichia</taxon>
        <taxon>Calditrichales</taxon>
        <taxon>Calditrichaceae</taxon>
        <taxon>Caldithrix</taxon>
    </lineage>
</organism>
<dbReference type="SUPFAM" id="SSF56801">
    <property type="entry name" value="Acetyl-CoA synthetase-like"/>
    <property type="match status" value="1"/>
</dbReference>
<dbReference type="InterPro" id="IPR001242">
    <property type="entry name" value="Condensation_dom"/>
</dbReference>
<dbReference type="GO" id="GO:0031177">
    <property type="term" value="F:phosphopantetheine binding"/>
    <property type="evidence" value="ECO:0007669"/>
    <property type="project" value="TreeGrafter"/>
</dbReference>
<evidence type="ECO:0000313" key="5">
    <source>
        <dbReference type="EMBL" id="HED09976.1"/>
    </source>
</evidence>
<gene>
    <name evidence="5" type="ORF">ENJ10_04765</name>
</gene>
<dbReference type="Gene3D" id="3.40.50.12780">
    <property type="entry name" value="N-terminal domain of ligase-like"/>
    <property type="match status" value="1"/>
</dbReference>
<dbReference type="SUPFAM" id="SSF52777">
    <property type="entry name" value="CoA-dependent acyltransferases"/>
    <property type="match status" value="2"/>
</dbReference>
<dbReference type="GO" id="GO:0003824">
    <property type="term" value="F:catalytic activity"/>
    <property type="evidence" value="ECO:0007669"/>
    <property type="project" value="InterPro"/>
</dbReference>
<dbReference type="InterPro" id="IPR023213">
    <property type="entry name" value="CAT-like_dom_sf"/>
</dbReference>
<dbReference type="InterPro" id="IPR020845">
    <property type="entry name" value="AMP-binding_CS"/>
</dbReference>
<dbReference type="GO" id="GO:0043041">
    <property type="term" value="P:amino acid activation for nonribosomal peptide biosynthetic process"/>
    <property type="evidence" value="ECO:0007669"/>
    <property type="project" value="TreeGrafter"/>
</dbReference>
<dbReference type="CDD" id="cd19531">
    <property type="entry name" value="LCL_NRPS-like"/>
    <property type="match status" value="1"/>
</dbReference>
<keyword evidence="2" id="KW-0597">Phosphoprotein</keyword>
<dbReference type="FunFam" id="3.30.559.10:FF:000012">
    <property type="entry name" value="Non-ribosomal peptide synthetase"/>
    <property type="match status" value="1"/>
</dbReference>
<accession>A0A7V1PUL4</accession>